<proteinExistence type="predicted"/>
<organism evidence="1 2">
    <name type="scientific">Paenisporosarcina macmurdoensis</name>
    <dbReference type="NCBI Taxonomy" id="212659"/>
    <lineage>
        <taxon>Bacteria</taxon>
        <taxon>Bacillati</taxon>
        <taxon>Bacillota</taxon>
        <taxon>Bacilli</taxon>
        <taxon>Bacillales</taxon>
        <taxon>Caryophanaceae</taxon>
        <taxon>Paenisporosarcina</taxon>
    </lineage>
</organism>
<evidence type="ECO:0000313" key="1">
    <source>
        <dbReference type="EMBL" id="MFC6039284.1"/>
    </source>
</evidence>
<sequence length="66" mass="7346">MEIILKFTNGNQILIPVADDTAGYWDVIAHLRAIKENGSPVEVVLDTGETYVNSGKELISIEIRFQ</sequence>
<gene>
    <name evidence="1" type="ORF">ACFPYN_07505</name>
</gene>
<reference evidence="2" key="1">
    <citation type="journal article" date="2019" name="Int. J. Syst. Evol. Microbiol.">
        <title>The Global Catalogue of Microorganisms (GCM) 10K type strain sequencing project: providing services to taxonomists for standard genome sequencing and annotation.</title>
        <authorList>
            <consortium name="The Broad Institute Genomics Platform"/>
            <consortium name="The Broad Institute Genome Sequencing Center for Infectious Disease"/>
            <person name="Wu L."/>
            <person name="Ma J."/>
        </authorList>
    </citation>
    <scope>NUCLEOTIDE SEQUENCE [LARGE SCALE GENOMIC DNA]</scope>
    <source>
        <strain evidence="2">CCUG 54527</strain>
    </source>
</reference>
<comment type="caution">
    <text evidence="1">The sequence shown here is derived from an EMBL/GenBank/DDBJ whole genome shotgun (WGS) entry which is preliminary data.</text>
</comment>
<protein>
    <submittedName>
        <fullName evidence="1">Uncharacterized protein</fullName>
    </submittedName>
</protein>
<accession>A0ABW1L5S0</accession>
<evidence type="ECO:0000313" key="2">
    <source>
        <dbReference type="Proteomes" id="UP001596170"/>
    </source>
</evidence>
<name>A0ABW1L5S0_9BACL</name>
<dbReference type="EMBL" id="JBHSRI010000007">
    <property type="protein sequence ID" value="MFC6039284.1"/>
    <property type="molecule type" value="Genomic_DNA"/>
</dbReference>
<dbReference type="RefSeq" id="WP_377733361.1">
    <property type="nucleotide sequence ID" value="NZ_JBHSRI010000007.1"/>
</dbReference>
<keyword evidence="2" id="KW-1185">Reference proteome</keyword>
<dbReference type="Proteomes" id="UP001596170">
    <property type="component" value="Unassembled WGS sequence"/>
</dbReference>